<proteinExistence type="predicted"/>
<dbReference type="CDD" id="cd15841">
    <property type="entry name" value="SNARE_Qc"/>
    <property type="match status" value="1"/>
</dbReference>
<dbReference type="AlphaFoldDB" id="A0A7S4GNX6"/>
<feature type="coiled-coil region" evidence="1">
    <location>
        <begin position="27"/>
        <end position="78"/>
    </location>
</feature>
<feature type="domain" description="T-SNARE coiled-coil homology" evidence="3">
    <location>
        <begin position="164"/>
        <end position="226"/>
    </location>
</feature>
<gene>
    <name evidence="4" type="ORF">EGYM00163_LOCUS51982</name>
</gene>
<dbReference type="PROSITE" id="PS50192">
    <property type="entry name" value="T_SNARE"/>
    <property type="match status" value="1"/>
</dbReference>
<keyword evidence="2" id="KW-0472">Membrane</keyword>
<sequence length="263" mass="29509">MEGIKRDARAKCRVAHAQSQHEAIALVHEIRKKKVGLKEDLKRLQALNAELETQISKKREKSNGKQKKEAEIKQMEDLLRQRVATFGELSETAARVEALADKVTTQTTAKEDQALAAANAHRPRHQRLKLMDTTRNKDGTFERPKAEPEPEMDAETAALFEEVEFKQKQIEDAVDGITKQVGRLKEQAVVMGQELTTQGVILDHMEERMDDLNAEVAGLTLRVGKFRKEVRPSNFFLGLCGLVLLLGLATLIVYQVAPAVLPR</sequence>
<feature type="coiled-coil region" evidence="1">
    <location>
        <begin position="202"/>
        <end position="229"/>
    </location>
</feature>
<evidence type="ECO:0000256" key="2">
    <source>
        <dbReference type="SAM" id="Phobius"/>
    </source>
</evidence>
<dbReference type="SMART" id="SM00397">
    <property type="entry name" value="t_SNARE"/>
    <property type="match status" value="1"/>
</dbReference>
<keyword evidence="2" id="KW-1133">Transmembrane helix</keyword>
<reference evidence="4" key="1">
    <citation type="submission" date="2021-01" db="EMBL/GenBank/DDBJ databases">
        <authorList>
            <person name="Corre E."/>
            <person name="Pelletier E."/>
            <person name="Niang G."/>
            <person name="Scheremetjew M."/>
            <person name="Finn R."/>
            <person name="Kale V."/>
            <person name="Holt S."/>
            <person name="Cochrane G."/>
            <person name="Meng A."/>
            <person name="Brown T."/>
            <person name="Cohen L."/>
        </authorList>
    </citation>
    <scope>NUCLEOTIDE SEQUENCE</scope>
    <source>
        <strain evidence="4">CCMP1594</strain>
    </source>
</reference>
<organism evidence="4">
    <name type="scientific">Eutreptiella gymnastica</name>
    <dbReference type="NCBI Taxonomy" id="73025"/>
    <lineage>
        <taxon>Eukaryota</taxon>
        <taxon>Discoba</taxon>
        <taxon>Euglenozoa</taxon>
        <taxon>Euglenida</taxon>
        <taxon>Spirocuta</taxon>
        <taxon>Euglenophyceae</taxon>
        <taxon>Eutreptiales</taxon>
        <taxon>Eutreptiaceae</taxon>
        <taxon>Eutreptiella</taxon>
    </lineage>
</organism>
<keyword evidence="1" id="KW-0175">Coiled coil</keyword>
<evidence type="ECO:0000259" key="3">
    <source>
        <dbReference type="PROSITE" id="PS50192"/>
    </source>
</evidence>
<feature type="transmembrane region" description="Helical" evidence="2">
    <location>
        <begin position="235"/>
        <end position="257"/>
    </location>
</feature>
<keyword evidence="2" id="KW-0812">Transmembrane</keyword>
<protein>
    <recommendedName>
        <fullName evidence="3">t-SNARE coiled-coil homology domain-containing protein</fullName>
    </recommendedName>
</protein>
<accession>A0A7S4GNX6</accession>
<evidence type="ECO:0000313" key="4">
    <source>
        <dbReference type="EMBL" id="CAE0842537.1"/>
    </source>
</evidence>
<dbReference type="Gene3D" id="1.20.5.110">
    <property type="match status" value="1"/>
</dbReference>
<dbReference type="InterPro" id="IPR000727">
    <property type="entry name" value="T_SNARE_dom"/>
</dbReference>
<dbReference type="SUPFAM" id="SSF58038">
    <property type="entry name" value="SNARE fusion complex"/>
    <property type="match status" value="1"/>
</dbReference>
<name>A0A7S4GNX6_9EUGL</name>
<evidence type="ECO:0000256" key="1">
    <source>
        <dbReference type="SAM" id="Coils"/>
    </source>
</evidence>
<dbReference type="EMBL" id="HBJA01151960">
    <property type="protein sequence ID" value="CAE0842537.1"/>
    <property type="molecule type" value="Transcribed_RNA"/>
</dbReference>